<sequence>MKNVFHCFIFNVLCMMIPSCQTPVDKNTSRLSIEAQVDNLHMQVERQTIKYREIVQLDHHRMAMKAKAKTPPAIVSIFSDDSPIISQLVTINQEIALDMPFKILAYSEPNADRPSLTYTSAEFVAKRHGMDIESLADYKEVIEGVISTLPKDLLVRPDLIKLTEDYGVIRIHSKYNYIESLGRIFKVLNILQNSDTRIFTFIDFQKEALNYGLSIRPTLLLFFGAPKPGAMAMHDAPQIGLDAFCQKMLVYEDKDGKTQVLFSNMAKLGELYYGKSNKGQQVVTKRMTMAFARVLTH</sequence>
<evidence type="ECO:0000313" key="1">
    <source>
        <dbReference type="EMBL" id="QZE15762.1"/>
    </source>
</evidence>
<keyword evidence="2" id="KW-1185">Reference proteome</keyword>
<proteinExistence type="predicted"/>
<protein>
    <submittedName>
        <fullName evidence="1">DUF302 domain-containing protein</fullName>
    </submittedName>
</protein>
<name>A0AC61NQD5_9BACT</name>
<organism evidence="1 2">
    <name type="scientific">Halosquirtibacter laminarini</name>
    <dbReference type="NCBI Taxonomy" id="3374600"/>
    <lineage>
        <taxon>Bacteria</taxon>
        <taxon>Pseudomonadati</taxon>
        <taxon>Bacteroidota</taxon>
        <taxon>Bacteroidia</taxon>
        <taxon>Marinilabiliales</taxon>
        <taxon>Prolixibacteraceae</taxon>
        <taxon>Halosquirtibacter</taxon>
    </lineage>
</organism>
<dbReference type="Proteomes" id="UP000826212">
    <property type="component" value="Chromosome"/>
</dbReference>
<reference evidence="1" key="1">
    <citation type="submission" date="2021-08" db="EMBL/GenBank/DDBJ databases">
        <title>Novel anaerobic bacterium isolated from sea squirt in East Sea, Republic of Korea.</title>
        <authorList>
            <person name="Nguyen T.H."/>
            <person name="Li Z."/>
            <person name="Lee Y.-J."/>
            <person name="Ko J."/>
            <person name="Kim S.-G."/>
        </authorList>
    </citation>
    <scope>NUCLEOTIDE SEQUENCE</scope>
    <source>
        <strain evidence="1">KCTC 25031</strain>
    </source>
</reference>
<accession>A0AC61NQD5</accession>
<dbReference type="EMBL" id="CP081303">
    <property type="protein sequence ID" value="QZE15762.1"/>
    <property type="molecule type" value="Genomic_DNA"/>
</dbReference>
<gene>
    <name evidence="1" type="ORF">K4L44_07990</name>
</gene>
<evidence type="ECO:0000313" key="2">
    <source>
        <dbReference type="Proteomes" id="UP000826212"/>
    </source>
</evidence>